<reference evidence="3 4" key="1">
    <citation type="journal article" date="2007" name="Nature">
        <title>The medaka draft genome and insights into vertebrate genome evolution.</title>
        <authorList>
            <person name="Kasahara M."/>
            <person name="Naruse K."/>
            <person name="Sasaki S."/>
            <person name="Nakatani Y."/>
            <person name="Qu W."/>
            <person name="Ahsan B."/>
            <person name="Yamada T."/>
            <person name="Nagayasu Y."/>
            <person name="Doi K."/>
            <person name="Kasai Y."/>
            <person name="Jindo T."/>
            <person name="Kobayashi D."/>
            <person name="Shimada A."/>
            <person name="Toyoda A."/>
            <person name="Kuroki Y."/>
            <person name="Fujiyama A."/>
            <person name="Sasaki T."/>
            <person name="Shimizu A."/>
            <person name="Asakawa S."/>
            <person name="Shimizu N."/>
            <person name="Hashimoto S."/>
            <person name="Yang J."/>
            <person name="Lee Y."/>
            <person name="Matsushima K."/>
            <person name="Sugano S."/>
            <person name="Sakaizumi M."/>
            <person name="Narita T."/>
            <person name="Ohishi K."/>
            <person name="Haga S."/>
            <person name="Ohta F."/>
            <person name="Nomoto H."/>
            <person name="Nogata K."/>
            <person name="Morishita T."/>
            <person name="Endo T."/>
            <person name="Shin-I T."/>
            <person name="Takeda H."/>
            <person name="Morishita S."/>
            <person name="Kohara Y."/>
        </authorList>
    </citation>
    <scope>NUCLEOTIDE SEQUENCE [LARGE SCALE GENOMIC DNA]</scope>
    <source>
        <strain evidence="3 4">Hd-rR</strain>
    </source>
</reference>
<keyword evidence="1" id="KW-0393">Immunoglobulin domain</keyword>
<dbReference type="Gene3D" id="2.60.40.10">
    <property type="entry name" value="Immunoglobulins"/>
    <property type="match status" value="2"/>
</dbReference>
<feature type="domain" description="Ig-like" evidence="2">
    <location>
        <begin position="27"/>
        <end position="102"/>
    </location>
</feature>
<dbReference type="Ensembl" id="ENSORLT00000039595.1">
    <property type="protein sequence ID" value="ENSORLP00000026802.1"/>
    <property type="gene ID" value="ENSORLG00000022646.1"/>
</dbReference>
<dbReference type="SMART" id="SM00408">
    <property type="entry name" value="IGc2"/>
    <property type="match status" value="2"/>
</dbReference>
<dbReference type="Bgee" id="ENSORLG00000022646">
    <property type="expression patterns" value="Expressed in muscle tissue and 5 other cell types or tissues"/>
</dbReference>
<dbReference type="PANTHER" id="PTHR10075:SF14">
    <property type="entry name" value="CELL ADHESION MOLECULE DSCAM2-RELATED"/>
    <property type="match status" value="1"/>
</dbReference>
<dbReference type="InterPro" id="IPR036179">
    <property type="entry name" value="Ig-like_dom_sf"/>
</dbReference>
<proteinExistence type="predicted"/>
<evidence type="ECO:0000256" key="1">
    <source>
        <dbReference type="ARBA" id="ARBA00023319"/>
    </source>
</evidence>
<reference evidence="3" key="2">
    <citation type="submission" date="2025-08" db="UniProtKB">
        <authorList>
            <consortium name="Ensembl"/>
        </authorList>
    </citation>
    <scope>IDENTIFICATION</scope>
    <source>
        <strain evidence="3">Hd-rR</strain>
    </source>
</reference>
<dbReference type="SUPFAM" id="SSF48726">
    <property type="entry name" value="Immunoglobulin"/>
    <property type="match status" value="2"/>
</dbReference>
<reference evidence="3" key="3">
    <citation type="submission" date="2025-09" db="UniProtKB">
        <authorList>
            <consortium name="Ensembl"/>
        </authorList>
    </citation>
    <scope>IDENTIFICATION</scope>
    <source>
        <strain evidence="3">Hd-rR</strain>
    </source>
</reference>
<feature type="domain" description="Ig-like" evidence="2">
    <location>
        <begin position="110"/>
        <end position="200"/>
    </location>
</feature>
<dbReference type="InterPro" id="IPR003599">
    <property type="entry name" value="Ig_sub"/>
</dbReference>
<evidence type="ECO:0000313" key="4">
    <source>
        <dbReference type="Proteomes" id="UP000001038"/>
    </source>
</evidence>
<dbReference type="STRING" id="8090.ENSORLP00000026802"/>
<dbReference type="Proteomes" id="UP000001038">
    <property type="component" value="Chromosome 10"/>
</dbReference>
<dbReference type="InParanoid" id="A0A3B3H4J6"/>
<dbReference type="SMART" id="SM00409">
    <property type="entry name" value="IG"/>
    <property type="match status" value="2"/>
</dbReference>
<sequence length="288" mass="32163">GFLDVLLCLKFVFRGFSFKEKTLKWPEGSKVHLECSVITSDPQVRVEWILPDLSTLEDSNDKIEFSEGGKLVILNASMSDSGVYHCIIRTKSGVDLLPLRLTIKERSLSPTALNGQKITIKRGGFFSLPCEVTSVLPTQTIWYLPKNQVLLPTQRTRRLEVTENGTLVGRKLMQEDAGEYSCVASNLYGVDMLSHVVQLNHTSQLGRAVTYKPIKNNPSPSKPNFPTLQRHYMPKQLFPTPSYSYPLQVPNPGKTSSSLVIGFLPTSVSYHFTASHSVYEGEWAIGDL</sequence>
<organism evidence="3 4">
    <name type="scientific">Oryzias latipes</name>
    <name type="common">Japanese rice fish</name>
    <name type="synonym">Japanese killifish</name>
    <dbReference type="NCBI Taxonomy" id="8090"/>
    <lineage>
        <taxon>Eukaryota</taxon>
        <taxon>Metazoa</taxon>
        <taxon>Chordata</taxon>
        <taxon>Craniata</taxon>
        <taxon>Vertebrata</taxon>
        <taxon>Euteleostomi</taxon>
        <taxon>Actinopterygii</taxon>
        <taxon>Neopterygii</taxon>
        <taxon>Teleostei</taxon>
        <taxon>Neoteleostei</taxon>
        <taxon>Acanthomorphata</taxon>
        <taxon>Ovalentaria</taxon>
        <taxon>Atherinomorphae</taxon>
        <taxon>Beloniformes</taxon>
        <taxon>Adrianichthyidae</taxon>
        <taxon>Oryziinae</taxon>
        <taxon>Oryzias</taxon>
    </lineage>
</organism>
<dbReference type="CDD" id="cd00096">
    <property type="entry name" value="Ig"/>
    <property type="match status" value="2"/>
</dbReference>
<accession>A0A3B3H4J6</accession>
<keyword evidence="4" id="KW-1185">Reference proteome</keyword>
<dbReference type="AlphaFoldDB" id="A0A3B3H4J6"/>
<dbReference type="PROSITE" id="PS50835">
    <property type="entry name" value="IG_LIKE"/>
    <property type="match status" value="2"/>
</dbReference>
<dbReference type="Pfam" id="PF07679">
    <property type="entry name" value="I-set"/>
    <property type="match status" value="1"/>
</dbReference>
<dbReference type="Pfam" id="PF13927">
    <property type="entry name" value="Ig_3"/>
    <property type="match status" value="1"/>
</dbReference>
<dbReference type="PANTHER" id="PTHR10075">
    <property type="entry name" value="BASIGIN RELATED"/>
    <property type="match status" value="1"/>
</dbReference>
<dbReference type="InterPro" id="IPR007110">
    <property type="entry name" value="Ig-like_dom"/>
</dbReference>
<name>A0A3B3H4J6_ORYLA</name>
<evidence type="ECO:0000259" key="2">
    <source>
        <dbReference type="PROSITE" id="PS50835"/>
    </source>
</evidence>
<dbReference type="InterPro" id="IPR003598">
    <property type="entry name" value="Ig_sub2"/>
</dbReference>
<evidence type="ECO:0000313" key="3">
    <source>
        <dbReference type="Ensembl" id="ENSORLP00000026802.1"/>
    </source>
</evidence>
<dbReference type="InterPro" id="IPR013098">
    <property type="entry name" value="Ig_I-set"/>
</dbReference>
<dbReference type="InterPro" id="IPR013783">
    <property type="entry name" value="Ig-like_fold"/>
</dbReference>
<protein>
    <recommendedName>
        <fullName evidence="2">Ig-like domain-containing protein</fullName>
    </recommendedName>
</protein>